<dbReference type="SUPFAM" id="SSF90123">
    <property type="entry name" value="ABC transporter transmembrane region"/>
    <property type="match status" value="1"/>
</dbReference>
<evidence type="ECO:0000256" key="5">
    <source>
        <dbReference type="ARBA" id="ARBA00022989"/>
    </source>
</evidence>
<dbReference type="InterPro" id="IPR036640">
    <property type="entry name" value="ABC1_TM_sf"/>
</dbReference>
<evidence type="ECO:0000256" key="8">
    <source>
        <dbReference type="SAM" id="Phobius"/>
    </source>
</evidence>
<keyword evidence="4" id="KW-0067">ATP-binding</keyword>
<dbReference type="PANTHER" id="PTHR43394:SF2">
    <property type="entry name" value="ATP-DEPENDENT PERMEASE MDL2, MITOCHONDRIAL"/>
    <property type="match status" value="1"/>
</dbReference>
<feature type="transmembrane region" description="Helical" evidence="8">
    <location>
        <begin position="152"/>
        <end position="178"/>
    </location>
</feature>
<dbReference type="InterPro" id="IPR003439">
    <property type="entry name" value="ABC_transporter-like_ATP-bd"/>
</dbReference>
<dbReference type="InterPro" id="IPR011527">
    <property type="entry name" value="ABC1_TM_dom"/>
</dbReference>
<dbReference type="PROSITE" id="PS00211">
    <property type="entry name" value="ABC_TRANSPORTER_1"/>
    <property type="match status" value="1"/>
</dbReference>
<evidence type="ECO:0000256" key="7">
    <source>
        <dbReference type="SAM" id="MobiDB-lite"/>
    </source>
</evidence>
<feature type="domain" description="ABC transporter" evidence="9">
    <location>
        <begin position="488"/>
        <end position="728"/>
    </location>
</feature>
<dbReference type="Gene3D" id="3.40.50.300">
    <property type="entry name" value="P-loop containing nucleotide triphosphate hydrolases"/>
    <property type="match status" value="1"/>
</dbReference>
<feature type="compositionally biased region" description="Basic and acidic residues" evidence="7">
    <location>
        <begin position="97"/>
        <end position="107"/>
    </location>
</feature>
<keyword evidence="3" id="KW-0547">Nucleotide-binding</keyword>
<feature type="region of interest" description="Disordered" evidence="7">
    <location>
        <begin position="728"/>
        <end position="747"/>
    </location>
</feature>
<proteinExistence type="predicted"/>
<name>A0ABR4NS68_9SACH</name>
<dbReference type="PROSITE" id="PS50929">
    <property type="entry name" value="ABC_TM1F"/>
    <property type="match status" value="1"/>
</dbReference>
<keyword evidence="5 8" id="KW-1133">Transmembrane helix</keyword>
<dbReference type="PANTHER" id="PTHR43394">
    <property type="entry name" value="ATP-DEPENDENT PERMEASE MDL1, MITOCHONDRIAL"/>
    <property type="match status" value="1"/>
</dbReference>
<accession>A0ABR4NS68</accession>
<dbReference type="SUPFAM" id="SSF52540">
    <property type="entry name" value="P-loop containing nucleoside triphosphate hydrolases"/>
    <property type="match status" value="1"/>
</dbReference>
<evidence type="ECO:0000259" key="10">
    <source>
        <dbReference type="PROSITE" id="PS50929"/>
    </source>
</evidence>
<dbReference type="InterPro" id="IPR017871">
    <property type="entry name" value="ABC_transporter-like_CS"/>
</dbReference>
<organism evidence="11 12">
    <name type="scientific">Nakaseomyces bracarensis</name>
    <dbReference type="NCBI Taxonomy" id="273131"/>
    <lineage>
        <taxon>Eukaryota</taxon>
        <taxon>Fungi</taxon>
        <taxon>Dikarya</taxon>
        <taxon>Ascomycota</taxon>
        <taxon>Saccharomycotina</taxon>
        <taxon>Saccharomycetes</taxon>
        <taxon>Saccharomycetales</taxon>
        <taxon>Saccharomycetaceae</taxon>
        <taxon>Nakaseomyces</taxon>
    </lineage>
</organism>
<feature type="transmembrane region" description="Helical" evidence="8">
    <location>
        <begin position="212"/>
        <end position="237"/>
    </location>
</feature>
<keyword evidence="6 8" id="KW-0472">Membrane</keyword>
<reference evidence="11 12" key="1">
    <citation type="submission" date="2024-05" db="EMBL/GenBank/DDBJ databases">
        <title>Long read based assembly of the Candida bracarensis genome reveals expanded adhesin content.</title>
        <authorList>
            <person name="Marcet-Houben M."/>
            <person name="Ksiezopolska E."/>
            <person name="Gabaldon T."/>
        </authorList>
    </citation>
    <scope>NUCLEOTIDE SEQUENCE [LARGE SCALE GENOMIC DNA]</scope>
    <source>
        <strain evidence="11 12">CBM6</strain>
    </source>
</reference>
<dbReference type="EMBL" id="JBEVYD010000008">
    <property type="protein sequence ID" value="KAL3231135.1"/>
    <property type="molecule type" value="Genomic_DNA"/>
</dbReference>
<gene>
    <name evidence="11" type="ORF">RNJ44_00774</name>
</gene>
<evidence type="ECO:0000259" key="9">
    <source>
        <dbReference type="PROSITE" id="PS50893"/>
    </source>
</evidence>
<evidence type="ECO:0000256" key="6">
    <source>
        <dbReference type="ARBA" id="ARBA00023136"/>
    </source>
</evidence>
<sequence>MLYNVKLMSTMQSNVKLMSKVPIRGQVQARLMGFTPTMRPLSVIRLTSVIRPSSLLRLSLLLRPSRELTVPQNVPVLRRTFTSTSISLNAKASSQDAFKRQEDVKNEETDEDNDGKCTGKKKKKTVETESKKASEFKDIIRLMMLVRRDWKLLLTAVGLLTISCTIGMTIPKVIGLILDQLKNAMALHMNDNEPISIDELPPIAFGLSLYEFLGGFTIALFVGVAANYGRIILLRILSERLVARLRSTVIKKTIHQDSEFFDTHKVGDLISRLGSDAYVVSRSMTQKVSDGFKALICGGVGVGMMVALSPQLSCLLLVFTPPVILSATVFGKQISTTSRELQEATGQLTKVAEEQLSGIKTVQSFVAEQREINRYNYAIRDIFKTGKKAAIINAKFFSSTSAMGDLSFLTVLAFGSYLVLQNTLTIGDLTAFMMYTEYTGNSIFGLSTFYSEIMQGAGAASRLFELTDRIPSISPNKGRKYQPGNGEIEFRNVSFAYPTRPDNLIFKNLNFKIEAGSNVCIVGPSGRGKSTIALLLEKYYQPSTGDILIDNQNIRELNSKSLRRHVGLVQQEPILMSGTIRDNIVYGLTEMPSKDEIRKVAKQCFCHNFITRFQSSYDTIIGPHGTLLSGGQKQRIAIARALIKKPKILILDEATSALDVESEGAINYTFGQLMKKKEMTIVSIAHRLSTIRRSENVIVLGHDGSVVEMGKFKELWKDPTSQLSQLLNEKSTPHQTTNISTAPPPTSMTEKVITEHIESVVSEHPEEMEPRHMYISTDSEVVAEGHELLNEQIEDTIETVLKDVTSERKPLKLQKDENL</sequence>
<feature type="compositionally biased region" description="Polar residues" evidence="7">
    <location>
        <begin position="728"/>
        <end position="741"/>
    </location>
</feature>
<comment type="subcellular location">
    <subcellularLocation>
        <location evidence="1">Membrane</location>
        <topology evidence="1">Multi-pass membrane protein</topology>
    </subcellularLocation>
</comment>
<evidence type="ECO:0000256" key="1">
    <source>
        <dbReference type="ARBA" id="ARBA00004141"/>
    </source>
</evidence>
<dbReference type="Pfam" id="PF00664">
    <property type="entry name" value="ABC_membrane"/>
    <property type="match status" value="1"/>
</dbReference>
<dbReference type="InterPro" id="IPR003593">
    <property type="entry name" value="AAA+_ATPase"/>
</dbReference>
<dbReference type="InterPro" id="IPR039421">
    <property type="entry name" value="Type_1_exporter"/>
</dbReference>
<feature type="domain" description="ABC transmembrane type-1" evidence="10">
    <location>
        <begin position="154"/>
        <end position="455"/>
    </location>
</feature>
<dbReference type="PIRSF" id="PIRSF002773">
    <property type="entry name" value="ABC_prm/ATPase_B"/>
    <property type="match status" value="1"/>
</dbReference>
<comment type="caution">
    <text evidence="11">The sequence shown here is derived from an EMBL/GenBank/DDBJ whole genome shotgun (WGS) entry which is preliminary data.</text>
</comment>
<evidence type="ECO:0000313" key="12">
    <source>
        <dbReference type="Proteomes" id="UP001623330"/>
    </source>
</evidence>
<evidence type="ECO:0000256" key="2">
    <source>
        <dbReference type="ARBA" id="ARBA00022692"/>
    </source>
</evidence>
<protein>
    <submittedName>
        <fullName evidence="11">ATP-dependent permease MDL2, mitochondrial</fullName>
    </submittedName>
</protein>
<evidence type="ECO:0000256" key="4">
    <source>
        <dbReference type="ARBA" id="ARBA00022840"/>
    </source>
</evidence>
<keyword evidence="12" id="KW-1185">Reference proteome</keyword>
<dbReference type="Pfam" id="PF00005">
    <property type="entry name" value="ABC_tran"/>
    <property type="match status" value="1"/>
</dbReference>
<dbReference type="SMART" id="SM00382">
    <property type="entry name" value="AAA"/>
    <property type="match status" value="1"/>
</dbReference>
<keyword evidence="2 8" id="KW-0812">Transmembrane</keyword>
<evidence type="ECO:0000256" key="3">
    <source>
        <dbReference type="ARBA" id="ARBA00022741"/>
    </source>
</evidence>
<dbReference type="CDD" id="cd18573">
    <property type="entry name" value="ABC_6TM_ABCB10_like"/>
    <property type="match status" value="1"/>
</dbReference>
<evidence type="ECO:0000313" key="11">
    <source>
        <dbReference type="EMBL" id="KAL3231135.1"/>
    </source>
</evidence>
<feature type="region of interest" description="Disordered" evidence="7">
    <location>
        <begin position="92"/>
        <end position="127"/>
    </location>
</feature>
<feature type="transmembrane region" description="Helical" evidence="8">
    <location>
        <begin position="292"/>
        <end position="319"/>
    </location>
</feature>
<dbReference type="Proteomes" id="UP001623330">
    <property type="component" value="Unassembled WGS sequence"/>
</dbReference>
<dbReference type="InterPro" id="IPR027417">
    <property type="entry name" value="P-loop_NTPase"/>
</dbReference>
<dbReference type="Gene3D" id="1.20.1560.10">
    <property type="entry name" value="ABC transporter type 1, transmembrane domain"/>
    <property type="match status" value="1"/>
</dbReference>
<dbReference type="PROSITE" id="PS50893">
    <property type="entry name" value="ABC_TRANSPORTER_2"/>
    <property type="match status" value="1"/>
</dbReference>